<reference evidence="3" key="1">
    <citation type="submission" date="2017-02" db="UniProtKB">
        <authorList>
            <consortium name="WormBaseParasite"/>
        </authorList>
    </citation>
    <scope>IDENTIFICATION</scope>
</reference>
<keyword evidence="2" id="KW-1185">Reference proteome</keyword>
<evidence type="ECO:0000313" key="3">
    <source>
        <dbReference type="WBParaSite" id="SMUV_0000201201-mRNA-1"/>
    </source>
</evidence>
<evidence type="ECO:0000313" key="2">
    <source>
        <dbReference type="Proteomes" id="UP000046393"/>
    </source>
</evidence>
<evidence type="ECO:0000256" key="1">
    <source>
        <dbReference type="SAM" id="SignalP"/>
    </source>
</evidence>
<proteinExistence type="predicted"/>
<accession>A0A0N5ACY2</accession>
<keyword evidence="1" id="KW-0732">Signal</keyword>
<dbReference type="AlphaFoldDB" id="A0A0N5ACY2"/>
<organism evidence="2 3">
    <name type="scientific">Syphacia muris</name>
    <dbReference type="NCBI Taxonomy" id="451379"/>
    <lineage>
        <taxon>Eukaryota</taxon>
        <taxon>Metazoa</taxon>
        <taxon>Ecdysozoa</taxon>
        <taxon>Nematoda</taxon>
        <taxon>Chromadorea</taxon>
        <taxon>Rhabditida</taxon>
        <taxon>Spirurina</taxon>
        <taxon>Oxyuridomorpha</taxon>
        <taxon>Oxyuroidea</taxon>
        <taxon>Oxyuridae</taxon>
        <taxon>Syphacia</taxon>
    </lineage>
</organism>
<feature type="signal peptide" evidence="1">
    <location>
        <begin position="1"/>
        <end position="20"/>
    </location>
</feature>
<dbReference type="Proteomes" id="UP000046393">
    <property type="component" value="Unplaced"/>
</dbReference>
<name>A0A0N5ACY2_9BILA</name>
<dbReference type="WBParaSite" id="SMUV_0000201201-mRNA-1">
    <property type="protein sequence ID" value="SMUV_0000201201-mRNA-1"/>
    <property type="gene ID" value="SMUV_0000201201"/>
</dbReference>
<feature type="chain" id="PRO_5005892968" evidence="1">
    <location>
        <begin position="21"/>
        <end position="68"/>
    </location>
</feature>
<sequence>MLSILSYCLPSFAFFILAASESVDVNLNVDRSNWKDPLDPLAKYSSDLNKLTLEECKKELLIAKKMTA</sequence>
<protein>
    <submittedName>
        <fullName evidence="3">Secreted protein</fullName>
    </submittedName>
</protein>